<evidence type="ECO:0008006" key="4">
    <source>
        <dbReference type="Google" id="ProtNLM"/>
    </source>
</evidence>
<dbReference type="EMBL" id="CP002691">
    <property type="protein sequence ID" value="AEE52842.1"/>
    <property type="molecule type" value="Genomic_DNA"/>
</dbReference>
<reference key="2">
    <citation type="submission" date="2011-04" db="EMBL/GenBank/DDBJ databases">
        <title>Complete sequence of chromosome of Haliscomenobacter hydrossis DSM 1100.</title>
        <authorList>
            <consortium name="US DOE Joint Genome Institute (JGI-PGF)"/>
            <person name="Lucas S."/>
            <person name="Han J."/>
            <person name="Lapidus A."/>
            <person name="Bruce D."/>
            <person name="Goodwin L."/>
            <person name="Pitluck S."/>
            <person name="Peters L."/>
            <person name="Kyrpides N."/>
            <person name="Mavromatis K."/>
            <person name="Ivanova N."/>
            <person name="Ovchinnikova G."/>
            <person name="Pagani I."/>
            <person name="Daligault H."/>
            <person name="Detter J.C."/>
            <person name="Han C."/>
            <person name="Land M."/>
            <person name="Hauser L."/>
            <person name="Markowitz V."/>
            <person name="Cheng J.-F."/>
            <person name="Hugenholtz P."/>
            <person name="Woyke T."/>
            <person name="Wu D."/>
            <person name="Verbarg S."/>
            <person name="Frueling A."/>
            <person name="Brambilla E."/>
            <person name="Klenk H.-P."/>
            <person name="Eisen J.A."/>
        </authorList>
    </citation>
    <scope>NUCLEOTIDE SEQUENCE</scope>
    <source>
        <strain>DSM 1100</strain>
    </source>
</reference>
<keyword evidence="1" id="KW-0812">Transmembrane</keyword>
<dbReference type="STRING" id="760192.Halhy_5014"/>
<dbReference type="RefSeq" id="WP_013767377.1">
    <property type="nucleotide sequence ID" value="NC_015510.1"/>
</dbReference>
<dbReference type="OrthoDB" id="821231at2"/>
<evidence type="ECO:0000313" key="2">
    <source>
        <dbReference type="EMBL" id="AEE52842.1"/>
    </source>
</evidence>
<keyword evidence="1" id="KW-0472">Membrane</keyword>
<protein>
    <recommendedName>
        <fullName evidence="4">Tetratricopeptide repeat protein</fullName>
    </recommendedName>
</protein>
<dbReference type="AlphaFoldDB" id="F4L1B0"/>
<reference evidence="2 3" key="1">
    <citation type="journal article" date="2011" name="Stand. Genomic Sci.">
        <title>Complete genome sequence of Haliscomenobacter hydrossis type strain (O).</title>
        <authorList>
            <consortium name="US DOE Joint Genome Institute (JGI-PGF)"/>
            <person name="Daligault H."/>
            <person name="Lapidus A."/>
            <person name="Zeytun A."/>
            <person name="Nolan M."/>
            <person name="Lucas S."/>
            <person name="Del Rio T.G."/>
            <person name="Tice H."/>
            <person name="Cheng J.F."/>
            <person name="Tapia R."/>
            <person name="Han C."/>
            <person name="Goodwin L."/>
            <person name="Pitluck S."/>
            <person name="Liolios K."/>
            <person name="Pagani I."/>
            <person name="Ivanova N."/>
            <person name="Huntemann M."/>
            <person name="Mavromatis K."/>
            <person name="Mikhailova N."/>
            <person name="Pati A."/>
            <person name="Chen A."/>
            <person name="Palaniappan K."/>
            <person name="Land M."/>
            <person name="Hauser L."/>
            <person name="Brambilla E.M."/>
            <person name="Rohde M."/>
            <person name="Verbarg S."/>
            <person name="Goker M."/>
            <person name="Bristow J."/>
            <person name="Eisen J.A."/>
            <person name="Markowitz V."/>
            <person name="Hugenholtz P."/>
            <person name="Kyrpides N.C."/>
            <person name="Klenk H.P."/>
            <person name="Woyke T."/>
        </authorList>
    </citation>
    <scope>NUCLEOTIDE SEQUENCE [LARGE SCALE GENOMIC DNA]</scope>
    <source>
        <strain evidence="3">ATCC 27775 / DSM 1100 / LMG 10767 / O</strain>
    </source>
</reference>
<evidence type="ECO:0000256" key="1">
    <source>
        <dbReference type="SAM" id="Phobius"/>
    </source>
</evidence>
<dbReference type="InterPro" id="IPR011990">
    <property type="entry name" value="TPR-like_helical_dom_sf"/>
</dbReference>
<dbReference type="SUPFAM" id="SSF48452">
    <property type="entry name" value="TPR-like"/>
    <property type="match status" value="1"/>
</dbReference>
<organism evidence="2 3">
    <name type="scientific">Haliscomenobacter hydrossis (strain ATCC 27775 / DSM 1100 / LMG 10767 / O)</name>
    <dbReference type="NCBI Taxonomy" id="760192"/>
    <lineage>
        <taxon>Bacteria</taxon>
        <taxon>Pseudomonadati</taxon>
        <taxon>Bacteroidota</taxon>
        <taxon>Saprospiria</taxon>
        <taxon>Saprospirales</taxon>
        <taxon>Haliscomenobacteraceae</taxon>
        <taxon>Haliscomenobacter</taxon>
    </lineage>
</organism>
<gene>
    <name evidence="2" type="ordered locus">Halhy_5014</name>
</gene>
<accession>F4L1B0</accession>
<sequence length="250" mass="28025">MKIENYYDRIDQYHTGELSDNDSKNFERELNSNEELRNAEELYRLSLNVLDYGVEENLRKDLKNWAAEGKDTSKGGRIISLRSMIFVLSAAASVLLLIFFVAPYFMPQPSSAELFASYYQTPEASNLRGGSVPQNAINAAKKALAEESYADAVEDLAKIPSGDPLYIEAQFYLGHAMIGLNNLPAAKNAFELVAASTEIKFQEKGEWNYLLVCLKADQWNDICEAKLTTIAQDADHSFSAQAKELLKKMK</sequence>
<dbReference type="HOGENOM" id="CLU_1110195_0_0_10"/>
<evidence type="ECO:0000313" key="3">
    <source>
        <dbReference type="Proteomes" id="UP000008461"/>
    </source>
</evidence>
<keyword evidence="1" id="KW-1133">Transmembrane helix</keyword>
<feature type="transmembrane region" description="Helical" evidence="1">
    <location>
        <begin position="84"/>
        <end position="106"/>
    </location>
</feature>
<dbReference type="Proteomes" id="UP000008461">
    <property type="component" value="Chromosome"/>
</dbReference>
<name>F4L1B0_HALH1</name>
<dbReference type="KEGG" id="hhy:Halhy_5014"/>
<keyword evidence="3" id="KW-1185">Reference proteome</keyword>
<proteinExistence type="predicted"/>